<accession>A0A183HUQ8</accession>
<sequence>MLAIREQELAEINKLSNNMETTLLEQGASALAERNSLQAMLDLVKKQLSESVTVVENQRGEIAALEQKLQEGVNKMEQLKMEQMKEYQGLEKRCSVLDTQRTNAEARIRELELENAKIADTKVLV</sequence>
<reference evidence="2 3" key="2">
    <citation type="submission" date="2018-11" db="EMBL/GenBank/DDBJ databases">
        <authorList>
            <consortium name="Pathogen Informatics"/>
        </authorList>
    </citation>
    <scope>NUCLEOTIDE SEQUENCE [LARGE SCALE GENOMIC DNA]</scope>
</reference>
<dbReference type="AlphaFoldDB" id="A0A183HUQ8"/>
<evidence type="ECO:0000313" key="2">
    <source>
        <dbReference type="EMBL" id="VDO74861.1"/>
    </source>
</evidence>
<organism evidence="4">
    <name type="scientific">Onchocerca flexuosa</name>
    <dbReference type="NCBI Taxonomy" id="387005"/>
    <lineage>
        <taxon>Eukaryota</taxon>
        <taxon>Metazoa</taxon>
        <taxon>Ecdysozoa</taxon>
        <taxon>Nematoda</taxon>
        <taxon>Chromadorea</taxon>
        <taxon>Rhabditida</taxon>
        <taxon>Spirurina</taxon>
        <taxon>Spiruromorpha</taxon>
        <taxon>Filarioidea</taxon>
        <taxon>Onchocercidae</taxon>
        <taxon>Onchocerca</taxon>
    </lineage>
</organism>
<protein>
    <submittedName>
        <fullName evidence="4">GOLGA2L5 domain-containing protein</fullName>
    </submittedName>
</protein>
<dbReference type="Proteomes" id="UP000267606">
    <property type="component" value="Unassembled WGS sequence"/>
</dbReference>
<keyword evidence="3" id="KW-1185">Reference proteome</keyword>
<dbReference type="WBParaSite" id="OFLC_0001122001-mRNA-1">
    <property type="protein sequence ID" value="OFLC_0001122001-mRNA-1"/>
    <property type="gene ID" value="OFLC_0001122001"/>
</dbReference>
<proteinExistence type="predicted"/>
<reference evidence="4" key="1">
    <citation type="submission" date="2016-06" db="UniProtKB">
        <authorList>
            <consortium name="WormBaseParasite"/>
        </authorList>
    </citation>
    <scope>IDENTIFICATION</scope>
</reference>
<feature type="coiled-coil region" evidence="1">
    <location>
        <begin position="55"/>
        <end position="121"/>
    </location>
</feature>
<dbReference type="STRING" id="387005.A0A183HUQ8"/>
<evidence type="ECO:0000313" key="4">
    <source>
        <dbReference type="WBParaSite" id="OFLC_0001122001-mRNA-1"/>
    </source>
</evidence>
<dbReference type="EMBL" id="UZAJ01015935">
    <property type="protein sequence ID" value="VDO74861.1"/>
    <property type="molecule type" value="Genomic_DNA"/>
</dbReference>
<evidence type="ECO:0000313" key="3">
    <source>
        <dbReference type="Proteomes" id="UP000267606"/>
    </source>
</evidence>
<keyword evidence="1" id="KW-0175">Coiled coil</keyword>
<evidence type="ECO:0000256" key="1">
    <source>
        <dbReference type="SAM" id="Coils"/>
    </source>
</evidence>
<gene>
    <name evidence="2" type="ORF">OFLC_LOCUS11222</name>
</gene>
<name>A0A183HUQ8_9BILA</name>